<evidence type="ECO:0000313" key="6">
    <source>
        <dbReference type="Proteomes" id="UP000821866"/>
    </source>
</evidence>
<keyword evidence="3" id="KW-0175">Coiled coil</keyword>
<keyword evidence="6" id="KW-1185">Reference proteome</keyword>
<protein>
    <recommendedName>
        <fullName evidence="4">TsaA-like domain-containing protein</fullName>
    </recommendedName>
</protein>
<dbReference type="PROSITE" id="PS51668">
    <property type="entry name" value="TSAA_2"/>
    <property type="match status" value="1"/>
</dbReference>
<gene>
    <name evidence="5" type="ORF">HPB51_010144</name>
</gene>
<comment type="similarity">
    <text evidence="2">Belongs to the tRNA methyltransferase O family.</text>
</comment>
<dbReference type="Gene3D" id="3.30.2310.10">
    <property type="entry name" value="YaeB-like"/>
    <property type="match status" value="1"/>
</dbReference>
<dbReference type="PANTHER" id="PTHR12818:SF0">
    <property type="entry name" value="TRNA (ADENINE(37)-N6)-METHYLTRANSFERASE"/>
    <property type="match status" value="1"/>
</dbReference>
<dbReference type="EMBL" id="JABSTU010000001">
    <property type="protein sequence ID" value="KAH8040364.1"/>
    <property type="molecule type" value="Genomic_DNA"/>
</dbReference>
<dbReference type="PANTHER" id="PTHR12818">
    <property type="entry name" value="TRNA (ADENINE(37)-N6)-METHYLTRANSFERASE"/>
    <property type="match status" value="1"/>
</dbReference>
<organism evidence="5 6">
    <name type="scientific">Rhipicephalus microplus</name>
    <name type="common">Cattle tick</name>
    <name type="synonym">Boophilus microplus</name>
    <dbReference type="NCBI Taxonomy" id="6941"/>
    <lineage>
        <taxon>Eukaryota</taxon>
        <taxon>Metazoa</taxon>
        <taxon>Ecdysozoa</taxon>
        <taxon>Arthropoda</taxon>
        <taxon>Chelicerata</taxon>
        <taxon>Arachnida</taxon>
        <taxon>Acari</taxon>
        <taxon>Parasitiformes</taxon>
        <taxon>Ixodida</taxon>
        <taxon>Ixodoidea</taxon>
        <taxon>Ixodidae</taxon>
        <taxon>Rhipicephalinae</taxon>
        <taxon>Rhipicephalus</taxon>
        <taxon>Boophilus</taxon>
    </lineage>
</organism>
<proteinExistence type="inferred from homology"/>
<evidence type="ECO:0000256" key="1">
    <source>
        <dbReference type="ARBA" id="ARBA00022691"/>
    </source>
</evidence>
<name>A0A9J6F1M3_RHIMP</name>
<dbReference type="VEuPathDB" id="VectorBase:LOC119159374"/>
<evidence type="ECO:0000256" key="2">
    <source>
        <dbReference type="ARBA" id="ARBA00033753"/>
    </source>
</evidence>
<sequence length="365" mass="41052">MPFAPLSSVQELQQQLTICRNEIANLRTKLRAMSAQFNRQCKEILQALEVRSGTIETMPNQLRDCGTYSGLSFFADSQIQLVIALPESTNGNSFTFQPIGYIRTAFPFKNGTPRQGCICPNSKAVLTLEKRVFTCPEHSLEGLDKFSHIWLLSVFDRNTRKEGSGKFTYRSKVQPPRLGGQTWGVLASRSPHRPCPVGLTLARLLSIEGAVLHLSGVDLVDGTPILDIKPYLPQYDSPQQETDKAPDVRWANWIKEAATLTVDFTPKAREQLSRFHGRNSHPASESRCSWCLQHFEDYNAAARALECLLKADPRSIHRKENCSDRLYYCVLDSIHVTAWFDEGRGEVLKVRPRAEGEGEQSVGTR</sequence>
<dbReference type="Gene3D" id="2.40.30.70">
    <property type="entry name" value="YaeB-like"/>
    <property type="match status" value="1"/>
</dbReference>
<evidence type="ECO:0000256" key="3">
    <source>
        <dbReference type="SAM" id="Coils"/>
    </source>
</evidence>
<dbReference type="Pfam" id="PF01980">
    <property type="entry name" value="TrmO_N"/>
    <property type="match status" value="1"/>
</dbReference>
<dbReference type="CDD" id="cd09281">
    <property type="entry name" value="UPF0066"/>
    <property type="match status" value="1"/>
</dbReference>
<evidence type="ECO:0000313" key="5">
    <source>
        <dbReference type="EMBL" id="KAH8040364.1"/>
    </source>
</evidence>
<dbReference type="FunFam" id="3.30.2310.10:FF:000002">
    <property type="entry name" value="tRNA methyltransferase O"/>
    <property type="match status" value="1"/>
</dbReference>
<dbReference type="InterPro" id="IPR023370">
    <property type="entry name" value="TrmO-like_N"/>
</dbReference>
<reference evidence="5" key="2">
    <citation type="submission" date="2021-09" db="EMBL/GenBank/DDBJ databases">
        <authorList>
            <person name="Jia N."/>
            <person name="Wang J."/>
            <person name="Shi W."/>
            <person name="Du L."/>
            <person name="Sun Y."/>
            <person name="Zhan W."/>
            <person name="Jiang J."/>
            <person name="Wang Q."/>
            <person name="Zhang B."/>
            <person name="Ji P."/>
            <person name="Sakyi L.B."/>
            <person name="Cui X."/>
            <person name="Yuan T."/>
            <person name="Jiang B."/>
            <person name="Yang W."/>
            <person name="Lam T.T.-Y."/>
            <person name="Chang Q."/>
            <person name="Ding S."/>
            <person name="Wang X."/>
            <person name="Zhu J."/>
            <person name="Ruan X."/>
            <person name="Zhao L."/>
            <person name="Wei J."/>
            <person name="Que T."/>
            <person name="Du C."/>
            <person name="Cheng J."/>
            <person name="Dai P."/>
            <person name="Han X."/>
            <person name="Huang E."/>
            <person name="Gao Y."/>
            <person name="Liu J."/>
            <person name="Shao H."/>
            <person name="Ye R."/>
            <person name="Li L."/>
            <person name="Wei W."/>
            <person name="Wang X."/>
            <person name="Wang C."/>
            <person name="Huo Q."/>
            <person name="Li W."/>
            <person name="Guo W."/>
            <person name="Chen H."/>
            <person name="Chen S."/>
            <person name="Zhou L."/>
            <person name="Zhou L."/>
            <person name="Ni X."/>
            <person name="Tian J."/>
            <person name="Zhou Y."/>
            <person name="Sheng Y."/>
            <person name="Liu T."/>
            <person name="Pan Y."/>
            <person name="Xia L."/>
            <person name="Li J."/>
            <person name="Zhao F."/>
            <person name="Cao W."/>
        </authorList>
    </citation>
    <scope>NUCLEOTIDE SEQUENCE</scope>
    <source>
        <strain evidence="5">Rmic-2018</strain>
        <tissue evidence="5">Larvae</tissue>
    </source>
</reference>
<dbReference type="NCBIfam" id="TIGR00104">
    <property type="entry name" value="tRNA_TsaA"/>
    <property type="match status" value="1"/>
</dbReference>
<accession>A0A9J6F1M3</accession>
<dbReference type="InterPro" id="IPR036413">
    <property type="entry name" value="YaeB-like_sf"/>
</dbReference>
<feature type="domain" description="TsaA-like" evidence="4">
    <location>
        <begin position="96"/>
        <end position="240"/>
    </location>
</feature>
<comment type="caution">
    <text evidence="5">The sequence shown here is derived from an EMBL/GenBank/DDBJ whole genome shotgun (WGS) entry which is preliminary data.</text>
</comment>
<evidence type="ECO:0000259" key="4">
    <source>
        <dbReference type="PROSITE" id="PS51668"/>
    </source>
</evidence>
<keyword evidence="1" id="KW-0949">S-adenosyl-L-methionine</keyword>
<dbReference type="InterPro" id="IPR036414">
    <property type="entry name" value="YaeB_N_sf"/>
</dbReference>
<reference evidence="5" key="1">
    <citation type="journal article" date="2020" name="Cell">
        <title>Large-Scale Comparative Analyses of Tick Genomes Elucidate Their Genetic Diversity and Vector Capacities.</title>
        <authorList>
            <consortium name="Tick Genome and Microbiome Consortium (TIGMIC)"/>
            <person name="Jia N."/>
            <person name="Wang J."/>
            <person name="Shi W."/>
            <person name="Du L."/>
            <person name="Sun Y."/>
            <person name="Zhan W."/>
            <person name="Jiang J.F."/>
            <person name="Wang Q."/>
            <person name="Zhang B."/>
            <person name="Ji P."/>
            <person name="Bell-Sakyi L."/>
            <person name="Cui X.M."/>
            <person name="Yuan T.T."/>
            <person name="Jiang B.G."/>
            <person name="Yang W.F."/>
            <person name="Lam T.T."/>
            <person name="Chang Q.C."/>
            <person name="Ding S.J."/>
            <person name="Wang X.J."/>
            <person name="Zhu J.G."/>
            <person name="Ruan X.D."/>
            <person name="Zhao L."/>
            <person name="Wei J.T."/>
            <person name="Ye R.Z."/>
            <person name="Que T.C."/>
            <person name="Du C.H."/>
            <person name="Zhou Y.H."/>
            <person name="Cheng J.X."/>
            <person name="Dai P.F."/>
            <person name="Guo W.B."/>
            <person name="Han X.H."/>
            <person name="Huang E.J."/>
            <person name="Li L.F."/>
            <person name="Wei W."/>
            <person name="Gao Y.C."/>
            <person name="Liu J.Z."/>
            <person name="Shao H.Z."/>
            <person name="Wang X."/>
            <person name="Wang C.C."/>
            <person name="Yang T.C."/>
            <person name="Huo Q.B."/>
            <person name="Li W."/>
            <person name="Chen H.Y."/>
            <person name="Chen S.E."/>
            <person name="Zhou L.G."/>
            <person name="Ni X.B."/>
            <person name="Tian J.H."/>
            <person name="Sheng Y."/>
            <person name="Liu T."/>
            <person name="Pan Y.S."/>
            <person name="Xia L.Y."/>
            <person name="Li J."/>
            <person name="Zhao F."/>
            <person name="Cao W.C."/>
        </authorList>
    </citation>
    <scope>NUCLEOTIDE SEQUENCE</scope>
    <source>
        <strain evidence="5">Rmic-2018</strain>
    </source>
</reference>
<dbReference type="InterPro" id="IPR040372">
    <property type="entry name" value="YaeB-like"/>
</dbReference>
<dbReference type="AlphaFoldDB" id="A0A9J6F1M3"/>
<dbReference type="SUPFAM" id="SSF118196">
    <property type="entry name" value="YaeB-like"/>
    <property type="match status" value="1"/>
</dbReference>
<feature type="coiled-coil region" evidence="3">
    <location>
        <begin position="9"/>
        <end position="36"/>
    </location>
</feature>
<dbReference type="Proteomes" id="UP000821866">
    <property type="component" value="Chromosome 1"/>
</dbReference>